<organism evidence="1 2">
    <name type="scientific">Desulfomonile tiedjei (strain ATCC 49306 / DSM 6799 / DCB-1)</name>
    <dbReference type="NCBI Taxonomy" id="706587"/>
    <lineage>
        <taxon>Bacteria</taxon>
        <taxon>Pseudomonadati</taxon>
        <taxon>Thermodesulfobacteriota</taxon>
        <taxon>Desulfomonilia</taxon>
        <taxon>Desulfomonilales</taxon>
        <taxon>Desulfomonilaceae</taxon>
        <taxon>Desulfomonile</taxon>
    </lineage>
</organism>
<dbReference type="AlphaFoldDB" id="I4CF81"/>
<sequence length="132" mass="14637">MGIETRTPSGTTREIMVAENIQDITRTLVSGVRGKPPIKAHEFLNDINLPSVSDVRETTVLKLRPVETAPIKAPTFPNNIHRVINSITHVCGDCEADRAYRDVAPRGRQIEDPLHRCNLLVQGRFGRPTCSA</sequence>
<dbReference type="Proteomes" id="UP000006055">
    <property type="component" value="Plasmid pDESTI.01"/>
</dbReference>
<dbReference type="KEGG" id="dti:Desti_5643"/>
<dbReference type="HOGENOM" id="CLU_1913714_0_0_7"/>
<evidence type="ECO:0000313" key="1">
    <source>
        <dbReference type="EMBL" id="AFM28222.1"/>
    </source>
</evidence>
<keyword evidence="1" id="KW-0614">Plasmid</keyword>
<proteinExistence type="predicted"/>
<gene>
    <name evidence="1" type="ordered locus">Desti_5643</name>
</gene>
<geneLocation type="plasmid" evidence="1 2">
    <name>pDESTI.01</name>
</geneLocation>
<name>I4CF81_DESTA</name>
<reference evidence="2" key="1">
    <citation type="submission" date="2012-06" db="EMBL/GenBank/DDBJ databases">
        <title>Complete sequence of plasmid of Desulfomonile tiedjei DSM 6799.</title>
        <authorList>
            <person name="Lucas S."/>
            <person name="Copeland A."/>
            <person name="Lapidus A."/>
            <person name="Glavina del Rio T."/>
            <person name="Dalin E."/>
            <person name="Tice H."/>
            <person name="Bruce D."/>
            <person name="Goodwin L."/>
            <person name="Pitluck S."/>
            <person name="Peters L."/>
            <person name="Ovchinnikova G."/>
            <person name="Zeytun A."/>
            <person name="Lu M."/>
            <person name="Kyrpides N."/>
            <person name="Mavromatis K."/>
            <person name="Ivanova N."/>
            <person name="Brettin T."/>
            <person name="Detter J.C."/>
            <person name="Han C."/>
            <person name="Larimer F."/>
            <person name="Land M."/>
            <person name="Hauser L."/>
            <person name="Markowitz V."/>
            <person name="Cheng J.-F."/>
            <person name="Hugenholtz P."/>
            <person name="Woyke T."/>
            <person name="Wu D."/>
            <person name="Spring S."/>
            <person name="Schroeder M."/>
            <person name="Brambilla E."/>
            <person name="Klenk H.-P."/>
            <person name="Eisen J.A."/>
        </authorList>
    </citation>
    <scope>NUCLEOTIDE SEQUENCE [LARGE SCALE GENOMIC DNA]</scope>
    <source>
        <strain evidence="2">ATCC 49306 / DSM 6799 / DCB-1</strain>
        <plasmid evidence="2">Plasmid pDESTI.01</plasmid>
    </source>
</reference>
<keyword evidence="2" id="KW-1185">Reference proteome</keyword>
<protein>
    <submittedName>
        <fullName evidence="1">Uncharacterized protein</fullName>
    </submittedName>
</protein>
<evidence type="ECO:0000313" key="2">
    <source>
        <dbReference type="Proteomes" id="UP000006055"/>
    </source>
</evidence>
<accession>I4CF81</accession>
<dbReference type="EMBL" id="CP003361">
    <property type="protein sequence ID" value="AFM28222.1"/>
    <property type="molecule type" value="Genomic_DNA"/>
</dbReference>